<dbReference type="PANTHER" id="PTHR31640">
    <property type="entry name" value="TRANSMEMBRANE PROTEIN KIAA1109"/>
    <property type="match status" value="1"/>
</dbReference>
<name>A0ABN7NW09_TIMPD</name>
<accession>A0ABN7NW09</accession>
<gene>
    <name evidence="3" type="ORF">TPAB3V08_LOCUS6915</name>
</gene>
<dbReference type="InterPro" id="IPR056742">
    <property type="entry name" value="BLTP1_C"/>
</dbReference>
<evidence type="ECO:0000259" key="2">
    <source>
        <dbReference type="Pfam" id="PF25040"/>
    </source>
</evidence>
<evidence type="ECO:0000313" key="3">
    <source>
        <dbReference type="EMBL" id="CAG2059957.1"/>
    </source>
</evidence>
<dbReference type="EMBL" id="CAJPIN010011027">
    <property type="protein sequence ID" value="CAG2059957.1"/>
    <property type="molecule type" value="Genomic_DNA"/>
</dbReference>
<feature type="compositionally biased region" description="Basic and acidic residues" evidence="1">
    <location>
        <begin position="9"/>
        <end position="20"/>
    </location>
</feature>
<dbReference type="PANTHER" id="PTHR31640:SF1">
    <property type="entry name" value="BRIDGE-LIKE LIPID TRANSFER PROTEIN FAMILY MEMBER 1"/>
    <property type="match status" value="1"/>
</dbReference>
<feature type="region of interest" description="Disordered" evidence="1">
    <location>
        <begin position="201"/>
        <end position="231"/>
    </location>
</feature>
<dbReference type="InterPro" id="IPR033616">
    <property type="entry name" value="BLTP1"/>
</dbReference>
<evidence type="ECO:0000313" key="4">
    <source>
        <dbReference type="Proteomes" id="UP001153148"/>
    </source>
</evidence>
<evidence type="ECO:0000256" key="1">
    <source>
        <dbReference type="SAM" id="MobiDB-lite"/>
    </source>
</evidence>
<feature type="compositionally biased region" description="Low complexity" evidence="1">
    <location>
        <begin position="41"/>
        <end position="57"/>
    </location>
</feature>
<organism evidence="3 4">
    <name type="scientific">Timema podura</name>
    <name type="common">Walking stick</name>
    <dbReference type="NCBI Taxonomy" id="61482"/>
    <lineage>
        <taxon>Eukaryota</taxon>
        <taxon>Metazoa</taxon>
        <taxon>Ecdysozoa</taxon>
        <taxon>Arthropoda</taxon>
        <taxon>Hexapoda</taxon>
        <taxon>Insecta</taxon>
        <taxon>Pterygota</taxon>
        <taxon>Neoptera</taxon>
        <taxon>Polyneoptera</taxon>
        <taxon>Phasmatodea</taxon>
        <taxon>Timematodea</taxon>
        <taxon>Timematoidea</taxon>
        <taxon>Timematidae</taxon>
        <taxon>Timema</taxon>
    </lineage>
</organism>
<protein>
    <recommendedName>
        <fullName evidence="2">Bridge-like lipid transfer protein family member 1 C-terminal domain-containing protein</fullName>
    </recommendedName>
</protein>
<comment type="caution">
    <text evidence="3">The sequence shown here is derived from an EMBL/GenBank/DDBJ whole genome shotgun (WGS) entry which is preliminary data.</text>
</comment>
<dbReference type="Pfam" id="PF25040">
    <property type="entry name" value="BLTP1_C"/>
    <property type="match status" value="1"/>
</dbReference>
<feature type="domain" description="Bridge-like lipid transfer protein family member 1 C-terminal" evidence="2">
    <location>
        <begin position="149"/>
        <end position="258"/>
    </location>
</feature>
<proteinExistence type="predicted"/>
<reference evidence="3" key="1">
    <citation type="submission" date="2021-03" db="EMBL/GenBank/DDBJ databases">
        <authorList>
            <person name="Tran Van P."/>
        </authorList>
    </citation>
    <scope>NUCLEOTIDE SEQUENCE</scope>
</reference>
<dbReference type="Proteomes" id="UP001153148">
    <property type="component" value="Unassembled WGS sequence"/>
</dbReference>
<feature type="region of interest" description="Disordered" evidence="1">
    <location>
        <begin position="1"/>
        <end position="59"/>
    </location>
</feature>
<sequence length="263" mass="28878">MRAGQTRKPTIDEIKSEKTSRLAIHSPDEMGGVSVNCNGNSASFDSSPHSGPSRSASLRVRGLSGPRVTFSDTHNICRQSSLPSAGSELSLPEGDLDWPNRNHINIGGEKVELRRKPSAYMTTMYDHAEYNIPLLDSSSKDQGGTSPGPYVSAFQKPQEPSIDFELDVKVFVNSGKCVLHTKDPSRDDELKLTSRMKKERSCSGGIFDFPPSSPNTTRRNKDNKHGVPPSSRLRYLHGNVAHLVDLTIFHIPGLDVKVLSQQI</sequence>
<feature type="non-terminal residue" evidence="3">
    <location>
        <position position="263"/>
    </location>
</feature>
<keyword evidence="4" id="KW-1185">Reference proteome</keyword>